<gene>
    <name evidence="2" type="ORF">UV00_C0027G0017</name>
</gene>
<organism evidence="2 3">
    <name type="scientific">candidate division WWE3 bacterium GW2011_GWF1_42_14</name>
    <dbReference type="NCBI Taxonomy" id="1619138"/>
    <lineage>
        <taxon>Bacteria</taxon>
        <taxon>Katanobacteria</taxon>
    </lineage>
</organism>
<feature type="non-terminal residue" evidence="2">
    <location>
        <position position="1"/>
    </location>
</feature>
<dbReference type="Pfam" id="PF01381">
    <property type="entry name" value="HTH_3"/>
    <property type="match status" value="1"/>
</dbReference>
<protein>
    <recommendedName>
        <fullName evidence="1">HTH cro/C1-type domain-containing protein</fullName>
    </recommendedName>
</protein>
<dbReference type="CDD" id="cd00093">
    <property type="entry name" value="HTH_XRE"/>
    <property type="match status" value="1"/>
</dbReference>
<sequence length="95" mass="11198">EADRSEENRNKVIDENAKNGIFMELIKSRRKSLLITIMKMSRLLGISPETYSDYEMCRVALPVEMVERIEDVFRDKYRESIEEKTFKEAFGENEG</sequence>
<dbReference type="AlphaFoldDB" id="A0A0G1AQG5"/>
<dbReference type="Gene3D" id="1.10.260.40">
    <property type="entry name" value="lambda repressor-like DNA-binding domains"/>
    <property type="match status" value="1"/>
</dbReference>
<comment type="caution">
    <text evidence="2">The sequence shown here is derived from an EMBL/GenBank/DDBJ whole genome shotgun (WGS) entry which is preliminary data.</text>
</comment>
<dbReference type="SUPFAM" id="SSF47413">
    <property type="entry name" value="lambda repressor-like DNA-binding domains"/>
    <property type="match status" value="1"/>
</dbReference>
<evidence type="ECO:0000313" key="2">
    <source>
        <dbReference type="EMBL" id="KKS36331.1"/>
    </source>
</evidence>
<evidence type="ECO:0000313" key="3">
    <source>
        <dbReference type="Proteomes" id="UP000033847"/>
    </source>
</evidence>
<proteinExistence type="predicted"/>
<reference evidence="2 3" key="1">
    <citation type="journal article" date="2015" name="Nature">
        <title>rRNA introns, odd ribosomes, and small enigmatic genomes across a large radiation of phyla.</title>
        <authorList>
            <person name="Brown C.T."/>
            <person name="Hug L.A."/>
            <person name="Thomas B.C."/>
            <person name="Sharon I."/>
            <person name="Castelle C.J."/>
            <person name="Singh A."/>
            <person name="Wilkins M.J."/>
            <person name="Williams K.H."/>
            <person name="Banfield J.F."/>
        </authorList>
    </citation>
    <scope>NUCLEOTIDE SEQUENCE [LARGE SCALE GENOMIC DNA]</scope>
</reference>
<dbReference type="GO" id="GO:0003677">
    <property type="term" value="F:DNA binding"/>
    <property type="evidence" value="ECO:0007669"/>
    <property type="project" value="InterPro"/>
</dbReference>
<evidence type="ECO:0000259" key="1">
    <source>
        <dbReference type="Pfam" id="PF01381"/>
    </source>
</evidence>
<dbReference type="EMBL" id="LCCU01000027">
    <property type="protein sequence ID" value="KKS36331.1"/>
    <property type="molecule type" value="Genomic_DNA"/>
</dbReference>
<name>A0A0G1AQG5_UNCKA</name>
<feature type="domain" description="HTH cro/C1-type" evidence="1">
    <location>
        <begin position="26"/>
        <end position="73"/>
    </location>
</feature>
<dbReference type="Proteomes" id="UP000033847">
    <property type="component" value="Unassembled WGS sequence"/>
</dbReference>
<dbReference type="InterPro" id="IPR010982">
    <property type="entry name" value="Lambda_DNA-bd_dom_sf"/>
</dbReference>
<accession>A0A0G1AQG5</accession>
<dbReference type="InterPro" id="IPR001387">
    <property type="entry name" value="Cro/C1-type_HTH"/>
</dbReference>